<feature type="transmembrane region" description="Helical" evidence="5">
    <location>
        <begin position="111"/>
        <end position="136"/>
    </location>
</feature>
<feature type="transmembrane region" description="Helical" evidence="5">
    <location>
        <begin position="6"/>
        <end position="27"/>
    </location>
</feature>
<dbReference type="Pfam" id="PF01124">
    <property type="entry name" value="MAPEG"/>
    <property type="match status" value="1"/>
</dbReference>
<dbReference type="PANTHER" id="PTHR35814">
    <property type="match status" value="1"/>
</dbReference>
<accession>A0ABT3Z385</accession>
<evidence type="ECO:0000256" key="3">
    <source>
        <dbReference type="ARBA" id="ARBA00022989"/>
    </source>
</evidence>
<dbReference type="SUPFAM" id="SSF161084">
    <property type="entry name" value="MAPEG domain-like"/>
    <property type="match status" value="1"/>
</dbReference>
<evidence type="ECO:0000256" key="4">
    <source>
        <dbReference type="ARBA" id="ARBA00023136"/>
    </source>
</evidence>
<keyword evidence="7" id="KW-1185">Reference proteome</keyword>
<evidence type="ECO:0000313" key="6">
    <source>
        <dbReference type="EMBL" id="MCY0146235.1"/>
    </source>
</evidence>
<name>A0ABT3Z385_9HYPH</name>
<organism evidence="6 7">
    <name type="scientific">Hoeflea algicola</name>
    <dbReference type="NCBI Taxonomy" id="2983763"/>
    <lineage>
        <taxon>Bacteria</taxon>
        <taxon>Pseudomonadati</taxon>
        <taxon>Pseudomonadota</taxon>
        <taxon>Alphaproteobacteria</taxon>
        <taxon>Hyphomicrobiales</taxon>
        <taxon>Rhizobiaceae</taxon>
        <taxon>Hoeflea</taxon>
    </lineage>
</organism>
<keyword evidence="3 5" id="KW-1133">Transmembrane helix</keyword>
<dbReference type="Gene3D" id="1.20.120.550">
    <property type="entry name" value="Membrane associated eicosanoid/glutathione metabolism-like domain"/>
    <property type="match status" value="1"/>
</dbReference>
<dbReference type="RefSeq" id="WP_267651919.1">
    <property type="nucleotide sequence ID" value="NZ_JAOVZR010000001.1"/>
</dbReference>
<dbReference type="Proteomes" id="UP001073227">
    <property type="component" value="Unassembled WGS sequence"/>
</dbReference>
<evidence type="ECO:0000256" key="5">
    <source>
        <dbReference type="SAM" id="Phobius"/>
    </source>
</evidence>
<evidence type="ECO:0000313" key="7">
    <source>
        <dbReference type="Proteomes" id="UP001073227"/>
    </source>
</evidence>
<gene>
    <name evidence="6" type="ORF">OEG84_00500</name>
</gene>
<proteinExistence type="predicted"/>
<dbReference type="InterPro" id="IPR023352">
    <property type="entry name" value="MAPEG-like_dom_sf"/>
</dbReference>
<evidence type="ECO:0000256" key="2">
    <source>
        <dbReference type="ARBA" id="ARBA00022692"/>
    </source>
</evidence>
<keyword evidence="4 5" id="KW-0472">Membrane</keyword>
<evidence type="ECO:0000256" key="1">
    <source>
        <dbReference type="ARBA" id="ARBA00004370"/>
    </source>
</evidence>
<dbReference type="InterPro" id="IPR001129">
    <property type="entry name" value="Membr-assoc_MAPEG"/>
</dbReference>
<comment type="subcellular location">
    <subcellularLocation>
        <location evidence="1">Membrane</location>
    </subcellularLocation>
</comment>
<comment type="caution">
    <text evidence="6">The sequence shown here is derived from an EMBL/GenBank/DDBJ whole genome shotgun (WGS) entry which is preliminary data.</text>
</comment>
<protein>
    <submittedName>
        <fullName evidence="6">MAPEG family protein</fullName>
    </submittedName>
</protein>
<sequence>MEILTPVFSAVGLYAALNMMILIWLASETGKLRRTHKVAVGDGGIKHLTRIIRGHANAIENMPMFFILLIIAALLGMPVIAVHVLGIVFTIGRGLHAWHFIQEDASFKTRFVGFGLSLLAQLVLLVGLLGHGLWVMMGG</sequence>
<reference evidence="6" key="1">
    <citation type="submission" date="2022-10" db="EMBL/GenBank/DDBJ databases">
        <title>Hoeflea sp. G2-23, isolated from marine algae.</title>
        <authorList>
            <person name="Kristyanto S."/>
            <person name="Kim J.M."/>
            <person name="Jeon C.O."/>
        </authorList>
    </citation>
    <scope>NUCLEOTIDE SEQUENCE</scope>
    <source>
        <strain evidence="6">G2-23</strain>
    </source>
</reference>
<feature type="transmembrane region" description="Helical" evidence="5">
    <location>
        <begin position="65"/>
        <end position="91"/>
    </location>
</feature>
<keyword evidence="2 5" id="KW-0812">Transmembrane</keyword>
<dbReference type="PANTHER" id="PTHR35814:SF1">
    <property type="entry name" value="GLUTATHIONE S-TRANSFERASE-RELATED"/>
    <property type="match status" value="1"/>
</dbReference>
<dbReference type="EMBL" id="JAOVZR010000001">
    <property type="protein sequence ID" value="MCY0146235.1"/>
    <property type="molecule type" value="Genomic_DNA"/>
</dbReference>